<proteinExistence type="predicted"/>
<keyword evidence="2" id="KW-1185">Reference proteome</keyword>
<accession>A0A371CS32</accession>
<name>A0A371CS32_9APHY</name>
<gene>
    <name evidence="1" type="ORF">OH76DRAFT_1238361</name>
</gene>
<dbReference type="EMBL" id="KZ857470">
    <property type="protein sequence ID" value="RDX43091.1"/>
    <property type="molecule type" value="Genomic_DNA"/>
</dbReference>
<evidence type="ECO:0000313" key="1">
    <source>
        <dbReference type="EMBL" id="RDX43091.1"/>
    </source>
</evidence>
<reference evidence="1 2" key="1">
    <citation type="journal article" date="2018" name="Biotechnol. Biofuels">
        <title>Integrative visual omics of the white-rot fungus Polyporus brumalis exposes the biotechnological potential of its oxidative enzymes for delignifying raw plant biomass.</title>
        <authorList>
            <person name="Miyauchi S."/>
            <person name="Rancon A."/>
            <person name="Drula E."/>
            <person name="Hage H."/>
            <person name="Chaduli D."/>
            <person name="Favel A."/>
            <person name="Grisel S."/>
            <person name="Henrissat B."/>
            <person name="Herpoel-Gimbert I."/>
            <person name="Ruiz-Duenas F.J."/>
            <person name="Chevret D."/>
            <person name="Hainaut M."/>
            <person name="Lin J."/>
            <person name="Wang M."/>
            <person name="Pangilinan J."/>
            <person name="Lipzen A."/>
            <person name="Lesage-Meessen L."/>
            <person name="Navarro D."/>
            <person name="Riley R."/>
            <person name="Grigoriev I.V."/>
            <person name="Zhou S."/>
            <person name="Raouche S."/>
            <person name="Rosso M.N."/>
        </authorList>
    </citation>
    <scope>NUCLEOTIDE SEQUENCE [LARGE SCALE GENOMIC DNA]</scope>
    <source>
        <strain evidence="1 2">BRFM 1820</strain>
    </source>
</reference>
<sequence>MTHSAPNIARATSRRTALCSLLLISRRLFVRLYDLETSASVCSLSTADCAGECEVRYSLSALRTTITCGVRHCTNSRG</sequence>
<protein>
    <submittedName>
        <fullName evidence="1">Uncharacterized protein</fullName>
    </submittedName>
</protein>
<evidence type="ECO:0000313" key="2">
    <source>
        <dbReference type="Proteomes" id="UP000256964"/>
    </source>
</evidence>
<dbReference type="Proteomes" id="UP000256964">
    <property type="component" value="Unassembled WGS sequence"/>
</dbReference>
<organism evidence="1 2">
    <name type="scientific">Lentinus brumalis</name>
    <dbReference type="NCBI Taxonomy" id="2498619"/>
    <lineage>
        <taxon>Eukaryota</taxon>
        <taxon>Fungi</taxon>
        <taxon>Dikarya</taxon>
        <taxon>Basidiomycota</taxon>
        <taxon>Agaricomycotina</taxon>
        <taxon>Agaricomycetes</taxon>
        <taxon>Polyporales</taxon>
        <taxon>Polyporaceae</taxon>
        <taxon>Lentinus</taxon>
    </lineage>
</organism>
<dbReference type="AlphaFoldDB" id="A0A371CS32"/>